<evidence type="ECO:0000259" key="1">
    <source>
        <dbReference type="Pfam" id="PF04296"/>
    </source>
</evidence>
<evidence type="ECO:0000313" key="3">
    <source>
        <dbReference type="Proteomes" id="UP000019243"/>
    </source>
</evidence>
<proteinExistence type="predicted"/>
<reference evidence="2 3" key="1">
    <citation type="submission" date="2012-12" db="EMBL/GenBank/DDBJ databases">
        <title>Novel taxa of Listeriaceae from agricultural environments in the United States.</title>
        <authorList>
            <person name="den Bakker H.C."/>
            <person name="Allred A."/>
            <person name="Warchocki S."/>
            <person name="Wright E.M."/>
            <person name="Burrell A."/>
            <person name="Nightingale K.K."/>
            <person name="Kephart D."/>
            <person name="Wiedmann M."/>
        </authorList>
    </citation>
    <scope>NUCLEOTIDE SEQUENCE [LARGE SCALE GENOMIC DNA]</scope>
    <source>
        <strain evidence="2 3">FSL F6-1037</strain>
    </source>
</reference>
<dbReference type="Proteomes" id="UP000019243">
    <property type="component" value="Unassembled WGS sequence"/>
</dbReference>
<dbReference type="Gene3D" id="3.30.1230.10">
    <property type="entry name" value="YlxR-like"/>
    <property type="match status" value="1"/>
</dbReference>
<dbReference type="NCBIfam" id="NF047356">
    <property type="entry name" value="RNA_bind_RnpM"/>
    <property type="match status" value="1"/>
</dbReference>
<dbReference type="InterPro" id="IPR037465">
    <property type="entry name" value="YlxR"/>
</dbReference>
<dbReference type="InterPro" id="IPR035931">
    <property type="entry name" value="YlxR-like_sf"/>
</dbReference>
<dbReference type="RefSeq" id="WP_035313723.1">
    <property type="nucleotide sequence ID" value="NZ_AODH01000013.1"/>
</dbReference>
<keyword evidence="3" id="KW-1185">Reference proteome</keyword>
<dbReference type="Pfam" id="PF04296">
    <property type="entry name" value="YlxR"/>
    <property type="match status" value="1"/>
</dbReference>
<dbReference type="SUPFAM" id="SSF64376">
    <property type="entry name" value="YlxR-like"/>
    <property type="match status" value="1"/>
</dbReference>
<dbReference type="CDD" id="cd00279">
    <property type="entry name" value="YlxR"/>
    <property type="match status" value="1"/>
</dbReference>
<feature type="domain" description="YlxR" evidence="1">
    <location>
        <begin position="8"/>
        <end position="81"/>
    </location>
</feature>
<evidence type="ECO:0000313" key="2">
    <source>
        <dbReference type="EMBL" id="EUJ41123.1"/>
    </source>
</evidence>
<dbReference type="STRING" id="1265861.BCAMP_03875"/>
<sequence>MVKKIPLRKCIVTNERMPKAELLRMTYSKEGEIAIDPAGKLPGRGAYITKSVDIAKKAKKRNSLGTAFNAKNDFHSFYDEVIAYLENEVNNAN</sequence>
<name>W7D6Y8_9LIST</name>
<organism evidence="2 3">
    <name type="scientific">Brochothrix campestris FSL F6-1037</name>
    <dbReference type="NCBI Taxonomy" id="1265861"/>
    <lineage>
        <taxon>Bacteria</taxon>
        <taxon>Bacillati</taxon>
        <taxon>Bacillota</taxon>
        <taxon>Bacilli</taxon>
        <taxon>Bacillales</taxon>
        <taxon>Listeriaceae</taxon>
        <taxon>Brochothrix</taxon>
    </lineage>
</organism>
<comment type="caution">
    <text evidence="2">The sequence shown here is derived from an EMBL/GenBank/DDBJ whole genome shotgun (WGS) entry which is preliminary data.</text>
</comment>
<accession>W7D6Y8</accession>
<dbReference type="PATRIC" id="fig|1265861.3.peg.757"/>
<dbReference type="PANTHER" id="PTHR34215:SF1">
    <property type="entry name" value="YLXR DOMAIN-CONTAINING PROTEIN"/>
    <property type="match status" value="1"/>
</dbReference>
<protein>
    <recommendedName>
        <fullName evidence="1">YlxR domain-containing protein</fullName>
    </recommendedName>
</protein>
<dbReference type="PANTHER" id="PTHR34215">
    <property type="entry name" value="BLL0784 PROTEIN"/>
    <property type="match status" value="1"/>
</dbReference>
<dbReference type="EMBL" id="AODH01000013">
    <property type="protein sequence ID" value="EUJ41123.1"/>
    <property type="molecule type" value="Genomic_DNA"/>
</dbReference>
<gene>
    <name evidence="2" type="ORF">BCAMP_03875</name>
</gene>
<dbReference type="AlphaFoldDB" id="W7D6Y8"/>
<dbReference type="InterPro" id="IPR007393">
    <property type="entry name" value="YlxR_dom"/>
</dbReference>
<dbReference type="OrthoDB" id="9813251at2"/>